<keyword evidence="3" id="KW-0805">Transcription regulation</keyword>
<dbReference type="Proteomes" id="UP000635477">
    <property type="component" value="Unassembled WGS sequence"/>
</dbReference>
<dbReference type="InterPro" id="IPR036864">
    <property type="entry name" value="Zn2-C6_fun-type_DNA-bd_sf"/>
</dbReference>
<keyword evidence="1" id="KW-0479">Metal-binding</keyword>
<feature type="compositionally biased region" description="Low complexity" evidence="7">
    <location>
        <begin position="352"/>
        <end position="364"/>
    </location>
</feature>
<dbReference type="PRINTS" id="PR00755">
    <property type="entry name" value="AFLATOXINBRP"/>
</dbReference>
<feature type="compositionally biased region" description="Low complexity" evidence="7">
    <location>
        <begin position="1019"/>
        <end position="1030"/>
    </location>
</feature>
<feature type="region of interest" description="Disordered" evidence="7">
    <location>
        <begin position="1"/>
        <end position="89"/>
    </location>
</feature>
<evidence type="ECO:0000256" key="1">
    <source>
        <dbReference type="ARBA" id="ARBA00022723"/>
    </source>
</evidence>
<evidence type="ECO:0000313" key="9">
    <source>
        <dbReference type="EMBL" id="KAF4982739.1"/>
    </source>
</evidence>
<dbReference type="GO" id="GO:0000981">
    <property type="term" value="F:DNA-binding transcription factor activity, RNA polymerase II-specific"/>
    <property type="evidence" value="ECO:0007669"/>
    <property type="project" value="InterPro"/>
</dbReference>
<dbReference type="PROSITE" id="PS50048">
    <property type="entry name" value="ZN2_CY6_FUNGAL_2"/>
    <property type="match status" value="1"/>
</dbReference>
<dbReference type="OrthoDB" id="3249161at2759"/>
<feature type="compositionally biased region" description="Polar residues" evidence="7">
    <location>
        <begin position="1031"/>
        <end position="1054"/>
    </location>
</feature>
<evidence type="ECO:0000313" key="10">
    <source>
        <dbReference type="Proteomes" id="UP000635477"/>
    </source>
</evidence>
<dbReference type="PANTHER" id="PTHR36206">
    <property type="entry name" value="ASPERCRYPTIN BIOSYNTHESIS CLUSTER-SPECIFIC TRANSCRIPTION REGULATOR ATNN-RELATED"/>
    <property type="match status" value="1"/>
</dbReference>
<keyword evidence="2" id="KW-0862">Zinc</keyword>
<dbReference type="InterPro" id="IPR052360">
    <property type="entry name" value="Transcr_Regulatory_Proteins"/>
</dbReference>
<feature type="compositionally biased region" description="Pro residues" evidence="7">
    <location>
        <begin position="410"/>
        <end position="429"/>
    </location>
</feature>
<evidence type="ECO:0000259" key="8">
    <source>
        <dbReference type="PROSITE" id="PS50048"/>
    </source>
</evidence>
<protein>
    <recommendedName>
        <fullName evidence="8">Zn(2)-C6 fungal-type domain-containing protein</fullName>
    </recommendedName>
</protein>
<feature type="compositionally biased region" description="Polar residues" evidence="7">
    <location>
        <begin position="467"/>
        <end position="485"/>
    </location>
</feature>
<evidence type="ECO:0000256" key="6">
    <source>
        <dbReference type="ARBA" id="ARBA00023242"/>
    </source>
</evidence>
<feature type="domain" description="Zn(2)-C6 fungal-type" evidence="8">
    <location>
        <begin position="632"/>
        <end position="662"/>
    </location>
</feature>
<feature type="compositionally biased region" description="Polar residues" evidence="7">
    <location>
        <begin position="1131"/>
        <end position="1156"/>
    </location>
</feature>
<dbReference type="SUPFAM" id="SSF57701">
    <property type="entry name" value="Zn2/Cys6 DNA-binding domain"/>
    <property type="match status" value="1"/>
</dbReference>
<comment type="caution">
    <text evidence="9">The sequence shown here is derived from an EMBL/GenBank/DDBJ whole genome shotgun (WGS) entry which is preliminary data.</text>
</comment>
<name>A0A8H4USJ7_9HYPO</name>
<feature type="compositionally biased region" description="Polar residues" evidence="7">
    <location>
        <begin position="723"/>
        <end position="752"/>
    </location>
</feature>
<keyword evidence="5" id="KW-0804">Transcription</keyword>
<feature type="compositionally biased region" description="Basic residues" evidence="7">
    <location>
        <begin position="372"/>
        <end position="382"/>
    </location>
</feature>
<proteinExistence type="predicted"/>
<evidence type="ECO:0000256" key="7">
    <source>
        <dbReference type="SAM" id="MobiDB-lite"/>
    </source>
</evidence>
<dbReference type="GO" id="GO:0003677">
    <property type="term" value="F:DNA binding"/>
    <property type="evidence" value="ECO:0007669"/>
    <property type="project" value="UniProtKB-KW"/>
</dbReference>
<evidence type="ECO:0000256" key="2">
    <source>
        <dbReference type="ARBA" id="ARBA00022833"/>
    </source>
</evidence>
<dbReference type="Pfam" id="PF00172">
    <property type="entry name" value="Zn_clus"/>
    <property type="match status" value="1"/>
</dbReference>
<feature type="region of interest" description="Disordered" evidence="7">
    <location>
        <begin position="345"/>
        <end position="485"/>
    </location>
</feature>
<feature type="compositionally biased region" description="Low complexity" evidence="7">
    <location>
        <begin position="558"/>
        <end position="581"/>
    </location>
</feature>
<feature type="compositionally biased region" description="Polar residues" evidence="7">
    <location>
        <begin position="1077"/>
        <end position="1097"/>
    </location>
</feature>
<evidence type="ECO:0000256" key="5">
    <source>
        <dbReference type="ARBA" id="ARBA00023163"/>
    </source>
</evidence>
<dbReference type="PROSITE" id="PS00463">
    <property type="entry name" value="ZN2_CY6_FUNGAL_1"/>
    <property type="match status" value="1"/>
</dbReference>
<dbReference type="AlphaFoldDB" id="A0A8H4USJ7"/>
<reference evidence="9" key="1">
    <citation type="journal article" date="2020" name="BMC Genomics">
        <title>Correction to: Identification and distribution of gene clusters required for synthesis of sphingolipid metabolism inhibitors in diverse species of the filamentous fungus Fusarium.</title>
        <authorList>
            <person name="Kim H.S."/>
            <person name="Lohmar J.M."/>
            <person name="Busman M."/>
            <person name="Brown D.W."/>
            <person name="Naumann T.A."/>
            <person name="Divon H.H."/>
            <person name="Lysoe E."/>
            <person name="Uhlig S."/>
            <person name="Proctor R.H."/>
        </authorList>
    </citation>
    <scope>NUCLEOTIDE SEQUENCE</scope>
    <source>
        <strain evidence="9">NRRL 22465</strain>
    </source>
</reference>
<keyword evidence="6" id="KW-0539">Nucleus</keyword>
<feature type="compositionally biased region" description="Low complexity" evidence="7">
    <location>
        <begin position="440"/>
        <end position="452"/>
    </location>
</feature>
<evidence type="ECO:0000256" key="3">
    <source>
        <dbReference type="ARBA" id="ARBA00023015"/>
    </source>
</evidence>
<feature type="compositionally biased region" description="Polar residues" evidence="7">
    <location>
        <begin position="64"/>
        <end position="86"/>
    </location>
</feature>
<accession>A0A8H4USJ7</accession>
<dbReference type="InterPro" id="IPR001138">
    <property type="entry name" value="Zn2Cys6_DnaBD"/>
</dbReference>
<feature type="compositionally biased region" description="Basic and acidic residues" evidence="7">
    <location>
        <begin position="383"/>
        <end position="395"/>
    </location>
</feature>
<evidence type="ECO:0000256" key="4">
    <source>
        <dbReference type="ARBA" id="ARBA00023125"/>
    </source>
</evidence>
<dbReference type="CDD" id="cd00067">
    <property type="entry name" value="GAL4"/>
    <property type="match status" value="1"/>
</dbReference>
<feature type="compositionally biased region" description="Polar residues" evidence="7">
    <location>
        <begin position="828"/>
        <end position="837"/>
    </location>
</feature>
<dbReference type="GO" id="GO:0008270">
    <property type="term" value="F:zinc ion binding"/>
    <property type="evidence" value="ECO:0007669"/>
    <property type="project" value="InterPro"/>
</dbReference>
<dbReference type="EMBL" id="JABEYC010000099">
    <property type="protein sequence ID" value="KAF4982739.1"/>
    <property type="molecule type" value="Genomic_DNA"/>
</dbReference>
<feature type="compositionally biased region" description="Polar residues" evidence="7">
    <location>
        <begin position="849"/>
        <end position="888"/>
    </location>
</feature>
<feature type="compositionally biased region" description="Polar residues" evidence="7">
    <location>
        <begin position="914"/>
        <end position="927"/>
    </location>
</feature>
<dbReference type="SMART" id="SM00066">
    <property type="entry name" value="GAL4"/>
    <property type="match status" value="1"/>
</dbReference>
<keyword evidence="4" id="KW-0238">DNA-binding</keyword>
<dbReference type="PANTHER" id="PTHR36206:SF16">
    <property type="entry name" value="TRANSCRIPTION FACTOR DOMAIN-CONTAINING PROTEIN-RELATED"/>
    <property type="match status" value="1"/>
</dbReference>
<feature type="compositionally biased region" description="Low complexity" evidence="7">
    <location>
        <begin position="1055"/>
        <end position="1076"/>
    </location>
</feature>
<gene>
    <name evidence="9" type="ORF">FZEAL_1692</name>
</gene>
<sequence length="1156" mass="124688">MDGDSGRQAPRRVDAIPTPPSSGCSRRDAQCTPTKPQLEPRAYATPVTSTNPLRLAFAKRPSRSPLTPSHNVPSSTLADSSPQQESGSDEYLSRLLRLVRYPPIRARRPSFAMADFLSSFNLGAQSSAASNNPQCDSVEGLQFHLRSILDAKATPNRAEHVSITLELRATVRFQLAVSESENGALENLNNIDPSLGGIRSESVPTEQAGGSLSRVVFANETLMNQPHDDPALQRSVAKHIISIVSSTDGSIWTVREVSRGAQGWTFTYLCRDSVQQWNRQTAKNPTKAIVGEFSQRVPDPVLHARPAFDCRGSVTIAFNRGSRAISVKYDHTPLHKTVAQLAEYFNPPPRQLGPGAQKLQQQQQKAKEKTPRKGKAEKRQRKPRDSLKAQDENGNPRKRKKKNNGAAQPSAPPDGPMIPPDYPGAPPVDGPGGPSYSVEQQQQGNSAQNQQGFSDYPQGLIGGDGQAATNGATSQLPGGQSSASVNFPVNVSAAEAARRREAANAILNNAGVDPATLSSEQFNIFSNQAPELQQESLSMLVKYGAERLRIVHPSNREGSAQANTSASTQSSQTTPSGPMTTKELVPQSGAHSNTGTDNEASTVVNGANANSANAEDTSTPGKRRRIAKSRTACFPCKARKTKCPKERPTCTECTSYGTACEYAPQKPKNRKQKSEAIVVEEEEEEQELEQDADVDAEGDQDDDVEQDAQPDASQDYSAYPQMNIGNMVTASTDTAPQDLHASQNSYFQSSSGLVLPQPDAYSHPPPPGTTDPRMVMPGRHPYNTGLPEVTQPMEQPPAPAAAETVSPTETRRWTAFGYENKTRRSLPSEPTHSSGQTVPAAHPPASEWAESSSNNVPAATMVSGSPQMSYSGSNSQRSRQLNQNTSIEPVQRADGIQQATAVSNTMMAQARKSPYQQTAVPRTTSRQSQRHQSRTPVADQTRGYKPPAESTQQHNSRAASRQDTAQLAGSSNYDYGRNSNTNTAAARQPAHGSYDRTSSTTLQQAADISHQNATMAMSMASATPSTMSTSYQTSSANQWAGSGSSGRNDRSYNNNSAYQSQPAYSQPSSSNSGSASRQNFNMRGNSQGNSQPHTRVGSNSYSQQQQSHYPPYTAQQHQQGQAANQQPAWYFQNSHNSSINPGGQSSDYNYGSWSGV</sequence>
<feature type="compositionally biased region" description="Low complexity" evidence="7">
    <location>
        <begin position="1114"/>
        <end position="1128"/>
    </location>
</feature>
<keyword evidence="10" id="KW-1185">Reference proteome</keyword>
<feature type="compositionally biased region" description="Polar residues" evidence="7">
    <location>
        <begin position="589"/>
        <end position="604"/>
    </location>
</feature>
<feature type="compositionally biased region" description="Acidic residues" evidence="7">
    <location>
        <begin position="678"/>
        <end position="708"/>
    </location>
</feature>
<organism evidence="9 10">
    <name type="scientific">Fusarium zealandicum</name>
    <dbReference type="NCBI Taxonomy" id="1053134"/>
    <lineage>
        <taxon>Eukaryota</taxon>
        <taxon>Fungi</taxon>
        <taxon>Dikarya</taxon>
        <taxon>Ascomycota</taxon>
        <taxon>Pezizomycotina</taxon>
        <taxon>Sordariomycetes</taxon>
        <taxon>Hypocreomycetidae</taxon>
        <taxon>Hypocreales</taxon>
        <taxon>Nectriaceae</taxon>
        <taxon>Fusarium</taxon>
        <taxon>Fusarium staphyleae species complex</taxon>
    </lineage>
</organism>
<reference evidence="9" key="2">
    <citation type="submission" date="2020-05" db="EMBL/GenBank/DDBJ databases">
        <authorList>
            <person name="Kim H.-S."/>
            <person name="Proctor R.H."/>
            <person name="Brown D.W."/>
        </authorList>
    </citation>
    <scope>NUCLEOTIDE SEQUENCE</scope>
    <source>
        <strain evidence="9">NRRL 22465</strain>
    </source>
</reference>
<feature type="compositionally biased region" description="Low complexity" evidence="7">
    <location>
        <begin position="1098"/>
        <end position="1107"/>
    </location>
</feature>
<feature type="compositionally biased region" description="Polar residues" evidence="7">
    <location>
        <begin position="949"/>
        <end position="985"/>
    </location>
</feature>
<feature type="region of interest" description="Disordered" evidence="7">
    <location>
        <begin position="1019"/>
        <end position="1156"/>
    </location>
</feature>
<feature type="compositionally biased region" description="Polar residues" evidence="7">
    <location>
        <begin position="897"/>
        <end position="907"/>
    </location>
</feature>
<feature type="region of interest" description="Disordered" evidence="7">
    <location>
        <begin position="663"/>
        <end position="1002"/>
    </location>
</feature>
<feature type="compositionally biased region" description="Low complexity" evidence="7">
    <location>
        <begin position="605"/>
        <end position="614"/>
    </location>
</feature>
<dbReference type="Gene3D" id="4.10.240.10">
    <property type="entry name" value="Zn(2)-C6 fungal-type DNA-binding domain"/>
    <property type="match status" value="1"/>
</dbReference>
<feature type="region of interest" description="Disordered" evidence="7">
    <location>
        <begin position="554"/>
        <end position="627"/>
    </location>
</feature>